<dbReference type="Gene3D" id="3.40.50.150">
    <property type="entry name" value="Vaccinia Virus protein VP39"/>
    <property type="match status" value="1"/>
</dbReference>
<dbReference type="PATRIC" id="fig|1698264.3.peg.410"/>
<dbReference type="PANTHER" id="PTHR11727:SF7">
    <property type="entry name" value="DIMETHYLADENOSINE TRANSFERASE-RELATED"/>
    <property type="match status" value="1"/>
</dbReference>
<dbReference type="InterPro" id="IPR023165">
    <property type="entry name" value="rRNA_Ade_diMease-like_C"/>
</dbReference>
<dbReference type="Proteomes" id="UP000070284">
    <property type="component" value="Unassembled WGS sequence"/>
</dbReference>
<comment type="function">
    <text evidence="7">Specifically dimethylates two adjacent adenosines in the loop of a conserved hairpin near the 3'-end of 16S rRNA in the 30S particle. May play a critical role in biogenesis of 30S subunits.</text>
</comment>
<dbReference type="EMBL" id="LHXO01000014">
    <property type="protein sequence ID" value="KXA95451.1"/>
    <property type="molecule type" value="Genomic_DNA"/>
</dbReference>
<dbReference type="GO" id="GO:0000179">
    <property type="term" value="F:rRNA (adenine-N6,N6-)-dimethyltransferase activity"/>
    <property type="evidence" value="ECO:0007669"/>
    <property type="project" value="UniProtKB-UniRule"/>
</dbReference>
<evidence type="ECO:0000313" key="11">
    <source>
        <dbReference type="Proteomes" id="UP000070284"/>
    </source>
</evidence>
<keyword evidence="2 7" id="KW-0698">rRNA processing</keyword>
<keyword evidence="3 7" id="KW-0489">Methyltransferase</keyword>
<dbReference type="PROSITE" id="PS51689">
    <property type="entry name" value="SAM_RNA_A_N6_MT"/>
    <property type="match status" value="1"/>
</dbReference>
<dbReference type="InterPro" id="IPR020598">
    <property type="entry name" value="rRNA_Ade_methylase_Trfase_N"/>
</dbReference>
<evidence type="ECO:0000256" key="4">
    <source>
        <dbReference type="ARBA" id="ARBA00022679"/>
    </source>
</evidence>
<dbReference type="HAMAP" id="MF_00607">
    <property type="entry name" value="16SrRNA_methyltr_A"/>
    <property type="match status" value="1"/>
</dbReference>
<evidence type="ECO:0000256" key="1">
    <source>
        <dbReference type="ARBA" id="ARBA00022490"/>
    </source>
</evidence>
<dbReference type="SUPFAM" id="SSF53335">
    <property type="entry name" value="S-adenosyl-L-methionine-dependent methyltransferases"/>
    <property type="match status" value="1"/>
</dbReference>
<evidence type="ECO:0000259" key="9">
    <source>
        <dbReference type="SMART" id="SM00650"/>
    </source>
</evidence>
<evidence type="ECO:0000256" key="8">
    <source>
        <dbReference type="PROSITE-ProRule" id="PRU01026"/>
    </source>
</evidence>
<dbReference type="Gene3D" id="1.10.8.100">
    <property type="entry name" value="Ribosomal RNA adenine dimethylase-like, domain 2"/>
    <property type="match status" value="1"/>
</dbReference>
<dbReference type="NCBIfam" id="TIGR00755">
    <property type="entry name" value="ksgA"/>
    <property type="match status" value="1"/>
</dbReference>
<comment type="subcellular location">
    <subcellularLocation>
        <location evidence="7">Cytoplasm</location>
    </subcellularLocation>
</comment>
<dbReference type="CDD" id="cd02440">
    <property type="entry name" value="AdoMet_MTases"/>
    <property type="match status" value="1"/>
</dbReference>
<evidence type="ECO:0000256" key="3">
    <source>
        <dbReference type="ARBA" id="ARBA00022603"/>
    </source>
</evidence>
<sequence length="285" mass="32793">MLRERAKKIIEKYDLELKKNLGQSHLVEEEILKRMIDYADISSGDIVLEVGSGLGNLTELLIERAGKVIAIEKDARLADILVNRLDDVENLEVVREDILEIELPKFDKSVANLPYSISSPFTFKLVESGFDLGVFTYQKEFAQRMVAPPSTKNYSRLSVNLSYLAQVELLEEVPPDAFIPQPEVWSSVVKIRPREPAFEVKDEELFFRVVRGAFRHRRKKIKNSLFYSFEEIVPNSSLSKEQKRDFIDEAISEELANSRPDNISPENFGEISNCLYREFSRISEK</sequence>
<organism evidence="10 11">
    <name type="scientific">candidate division MSBL1 archaeon SCGC-AAA259E19</name>
    <dbReference type="NCBI Taxonomy" id="1698264"/>
    <lineage>
        <taxon>Archaea</taxon>
        <taxon>Methanobacteriati</taxon>
        <taxon>Methanobacteriota</taxon>
        <taxon>candidate division MSBL1</taxon>
    </lineage>
</organism>
<protein>
    <recommendedName>
        <fullName evidence="7">Probable ribosomal RNA small subunit methyltransferase A</fullName>
        <ecNumber evidence="7">2.1.1.-</ecNumber>
    </recommendedName>
    <alternativeName>
        <fullName evidence="7">16S rRNA dimethyladenosine transferase</fullName>
    </alternativeName>
    <alternativeName>
        <fullName evidence="7">16S rRNA dimethylase</fullName>
    </alternativeName>
    <alternativeName>
        <fullName evidence="7">S-adenosylmethionine-6-N',N'-adenosyl(rRNA) dimethyltransferase</fullName>
    </alternativeName>
</protein>
<keyword evidence="11" id="KW-1185">Reference proteome</keyword>
<dbReference type="GO" id="GO:0003723">
    <property type="term" value="F:RNA binding"/>
    <property type="evidence" value="ECO:0007669"/>
    <property type="project" value="UniProtKB-UniRule"/>
</dbReference>
<dbReference type="InterPro" id="IPR001737">
    <property type="entry name" value="KsgA/Erm"/>
</dbReference>
<dbReference type="SMART" id="SM00650">
    <property type="entry name" value="rADc"/>
    <property type="match status" value="1"/>
</dbReference>
<gene>
    <name evidence="7" type="primary">rsmA</name>
    <name evidence="7" type="synonym">ksgA</name>
    <name evidence="10" type="ORF">AKJ65_01730</name>
</gene>
<dbReference type="PROSITE" id="PS01131">
    <property type="entry name" value="RRNA_A_DIMETH"/>
    <property type="match status" value="1"/>
</dbReference>
<evidence type="ECO:0000256" key="5">
    <source>
        <dbReference type="ARBA" id="ARBA00022691"/>
    </source>
</evidence>
<comment type="caution">
    <text evidence="10">The sequence shown here is derived from an EMBL/GenBank/DDBJ whole genome shotgun (WGS) entry which is preliminary data.</text>
</comment>
<comment type="similarity">
    <text evidence="7">Belongs to the class I-like SAM-binding methyltransferase superfamily. rRNA adenine N(6)-methyltransferase family. RsmA subfamily.</text>
</comment>
<feature type="domain" description="Ribosomal RNA adenine methylase transferase N-terminal" evidence="9">
    <location>
        <begin position="31"/>
        <end position="195"/>
    </location>
</feature>
<feature type="binding site" evidence="7 8">
    <location>
        <position position="51"/>
    </location>
    <ligand>
        <name>S-adenosyl-L-methionine</name>
        <dbReference type="ChEBI" id="CHEBI:59789"/>
    </ligand>
</feature>
<feature type="binding site" evidence="7 8">
    <location>
        <position position="112"/>
    </location>
    <ligand>
        <name>S-adenosyl-L-methionine</name>
        <dbReference type="ChEBI" id="CHEBI:59789"/>
    </ligand>
</feature>
<reference evidence="10 11" key="1">
    <citation type="journal article" date="2016" name="Sci. Rep.">
        <title>Metabolic traits of an uncultured archaeal lineage -MSBL1- from brine pools of the Red Sea.</title>
        <authorList>
            <person name="Mwirichia R."/>
            <person name="Alam I."/>
            <person name="Rashid M."/>
            <person name="Vinu M."/>
            <person name="Ba-Alawi W."/>
            <person name="Anthony Kamau A."/>
            <person name="Kamanda Ngugi D."/>
            <person name="Goker M."/>
            <person name="Klenk H.P."/>
            <person name="Bajic V."/>
            <person name="Stingl U."/>
        </authorList>
    </citation>
    <scope>NUCLEOTIDE SEQUENCE [LARGE SCALE GENOMIC DNA]</scope>
    <source>
        <strain evidence="10">SCGC-AAA259E19</strain>
    </source>
</reference>
<keyword evidence="4 7" id="KW-0808">Transferase</keyword>
<accession>A0A133UMQ4</accession>
<proteinExistence type="inferred from homology"/>
<dbReference type="Pfam" id="PF00398">
    <property type="entry name" value="RrnaAD"/>
    <property type="match status" value="1"/>
</dbReference>
<name>A0A133UMQ4_9EURY</name>
<feature type="binding site" evidence="7 8">
    <location>
        <position position="26"/>
    </location>
    <ligand>
        <name>S-adenosyl-L-methionine</name>
        <dbReference type="ChEBI" id="CHEBI:59789"/>
    </ligand>
</feature>
<evidence type="ECO:0000256" key="6">
    <source>
        <dbReference type="ARBA" id="ARBA00022884"/>
    </source>
</evidence>
<dbReference type="InterPro" id="IPR020596">
    <property type="entry name" value="rRNA_Ade_Mease_Trfase_CS"/>
</dbReference>
<dbReference type="AlphaFoldDB" id="A0A133UMQ4"/>
<feature type="binding site" evidence="7 8">
    <location>
        <position position="72"/>
    </location>
    <ligand>
        <name>S-adenosyl-L-methionine</name>
        <dbReference type="ChEBI" id="CHEBI:59789"/>
    </ligand>
</feature>
<evidence type="ECO:0000313" key="10">
    <source>
        <dbReference type="EMBL" id="KXA95451.1"/>
    </source>
</evidence>
<keyword evidence="6 7" id="KW-0694">RNA-binding</keyword>
<evidence type="ECO:0000256" key="2">
    <source>
        <dbReference type="ARBA" id="ARBA00022552"/>
    </source>
</evidence>
<evidence type="ECO:0000256" key="7">
    <source>
        <dbReference type="HAMAP-Rule" id="MF_00607"/>
    </source>
</evidence>
<feature type="binding site" evidence="7 8">
    <location>
        <position position="97"/>
    </location>
    <ligand>
        <name>S-adenosyl-L-methionine</name>
        <dbReference type="ChEBI" id="CHEBI:59789"/>
    </ligand>
</feature>
<dbReference type="EC" id="2.1.1.-" evidence="7"/>
<keyword evidence="1 7" id="KW-0963">Cytoplasm</keyword>
<dbReference type="PANTHER" id="PTHR11727">
    <property type="entry name" value="DIMETHYLADENOSINE TRANSFERASE"/>
    <property type="match status" value="1"/>
</dbReference>
<dbReference type="InterPro" id="IPR011530">
    <property type="entry name" value="rRNA_adenine_dimethylase"/>
</dbReference>
<dbReference type="GO" id="GO:0005737">
    <property type="term" value="C:cytoplasm"/>
    <property type="evidence" value="ECO:0007669"/>
    <property type="project" value="UniProtKB-SubCell"/>
</dbReference>
<comment type="caution">
    <text evidence="7 8">Lacks conserved residue(s) required for the propagation of feature annotation.</text>
</comment>
<keyword evidence="5 7" id="KW-0949">S-adenosyl-L-methionine</keyword>
<dbReference type="InterPro" id="IPR029063">
    <property type="entry name" value="SAM-dependent_MTases_sf"/>
</dbReference>